<gene>
    <name evidence="1" type="ORF">EDD54_1548</name>
</gene>
<protein>
    <recommendedName>
        <fullName evidence="3">Glycosyl transferase family 2</fullName>
    </recommendedName>
</protein>
<dbReference type="Proteomes" id="UP000294547">
    <property type="component" value="Unassembled WGS sequence"/>
</dbReference>
<dbReference type="SUPFAM" id="SSF53448">
    <property type="entry name" value="Nucleotide-diphospho-sugar transferases"/>
    <property type="match status" value="1"/>
</dbReference>
<comment type="caution">
    <text evidence="1">The sequence shown here is derived from an EMBL/GenBank/DDBJ whole genome shotgun (WGS) entry which is preliminary data.</text>
</comment>
<dbReference type="RefSeq" id="WP_126541626.1">
    <property type="nucleotide sequence ID" value="NZ_BSPM01000008.1"/>
</dbReference>
<evidence type="ECO:0008006" key="3">
    <source>
        <dbReference type="Google" id="ProtNLM"/>
    </source>
</evidence>
<dbReference type="AlphaFoldDB" id="A0A4R6RLV1"/>
<sequence>MAILFGTPNNRGSISTSHFQMVVQFMEYMRAKRPKMPVHHKVANCTVVGFARNALASVVYVDPQYSHLVLVDPDISVAPETLAEMVDADLPVVAAPYPTREWDRQAFVAAARRIEDAAVAEAVSATYVGGDGELMLTPAPGGGSKPIVRGRLARVKSCGAGVLVVKREAFLAVAAKRPDLLLREVKSDYWKIGYKGDTVLECFEYAGNLRSDQAVEGAGFAKLWTGDCAGEIWTALEASVTRSGEYRFVGHFASKLKLGLI</sequence>
<dbReference type="OrthoDB" id="561165at2"/>
<keyword evidence="2" id="KW-1185">Reference proteome</keyword>
<name>A0A4R6RLV1_9HYPH</name>
<accession>A0A4R6RLV1</accession>
<evidence type="ECO:0000313" key="2">
    <source>
        <dbReference type="Proteomes" id="UP000294547"/>
    </source>
</evidence>
<dbReference type="InterPro" id="IPR029044">
    <property type="entry name" value="Nucleotide-diphossugar_trans"/>
</dbReference>
<dbReference type="EMBL" id="SNXY01000006">
    <property type="protein sequence ID" value="TDP87649.1"/>
    <property type="molecule type" value="Genomic_DNA"/>
</dbReference>
<proteinExistence type="predicted"/>
<organism evidence="1 2">
    <name type="scientific">Oharaeibacter diazotrophicus</name>
    <dbReference type="NCBI Taxonomy" id="1920512"/>
    <lineage>
        <taxon>Bacteria</taxon>
        <taxon>Pseudomonadati</taxon>
        <taxon>Pseudomonadota</taxon>
        <taxon>Alphaproteobacteria</taxon>
        <taxon>Hyphomicrobiales</taxon>
        <taxon>Pleomorphomonadaceae</taxon>
        <taxon>Oharaeibacter</taxon>
    </lineage>
</organism>
<reference evidence="1 2" key="1">
    <citation type="submission" date="2019-03" db="EMBL/GenBank/DDBJ databases">
        <title>Genomic Encyclopedia of Type Strains, Phase IV (KMG-IV): sequencing the most valuable type-strain genomes for metagenomic binning, comparative biology and taxonomic classification.</title>
        <authorList>
            <person name="Goeker M."/>
        </authorList>
    </citation>
    <scope>NUCLEOTIDE SEQUENCE [LARGE SCALE GENOMIC DNA]</scope>
    <source>
        <strain evidence="1 2">DSM 102969</strain>
    </source>
</reference>
<evidence type="ECO:0000313" key="1">
    <source>
        <dbReference type="EMBL" id="TDP87649.1"/>
    </source>
</evidence>